<sequence length="561" mass="64166">MQNTTKDLSFYTFFTKYSLMEDYGFTSGLISRLYKKILPSIPEEDTFEFFLFKNKKNIEYIFSNLDFNITDDNHISKDLTLSIKALCSKISAFGLDSDINYKFKLLKLNHRCFEILLNKMSTLDCRDDQKVRYLIHLLNEIENNINSLRMYKNKIGISLHMTIVTRRILEYIERVKELIDLSLNINSPEHWKAIITNHLAYNKKKYSLRRFIVRHLDLLIFEAVEHTSNRGDKYIAENNKEYWRFLYKSMLGGALIALFALFKIYFGSNYEFDAIGDAIIFSLNYAICFILVKQLGGIIATKQPAMTASTIAKHIDKNNNLQIGSKKEIIKIIKKALGSQFISLVGNFTMAIIFASVIYLIFAQFGMQKSLGIKPDYLMKDIMPTFSLFGYAATAGVFLALSGIISGYVDNKVVASRAAHRIVNTKLFFNSKKMADFVIHKGGSLMGNISLGFFLGSAFLLSYIFSFSIDIRHIAFSTSYLGYSLMSQPFETIIIIKALVGILIIGLTNLVVSFSITLVLALKSRGATFLFIPQLFMYSVKDFFSNPLDYFIVRNNNHEKK</sequence>
<dbReference type="Proteomes" id="UP001209229">
    <property type="component" value="Unassembled WGS sequence"/>
</dbReference>
<comment type="subcellular location">
    <subcellularLocation>
        <location evidence="1">Membrane</location>
        <topology evidence="1">Multi-pass membrane protein</topology>
    </subcellularLocation>
</comment>
<feature type="transmembrane region" description="Helical" evidence="5">
    <location>
        <begin position="451"/>
        <end position="474"/>
    </location>
</feature>
<keyword evidence="4 5" id="KW-0472">Membrane</keyword>
<dbReference type="RefSeq" id="WP_301189574.1">
    <property type="nucleotide sequence ID" value="NZ_JAPDPJ010000009.1"/>
</dbReference>
<evidence type="ECO:0000313" key="6">
    <source>
        <dbReference type="EMBL" id="MCW3786002.1"/>
    </source>
</evidence>
<accession>A0AAE3SEG8</accession>
<keyword evidence="3 5" id="KW-1133">Transmembrane helix</keyword>
<gene>
    <name evidence="6" type="ORF">OM075_05955</name>
</gene>
<feature type="transmembrane region" description="Helical" evidence="5">
    <location>
        <begin position="341"/>
        <end position="362"/>
    </location>
</feature>
<dbReference type="Pfam" id="PF10136">
    <property type="entry name" value="SpecificRecomb"/>
    <property type="match status" value="1"/>
</dbReference>
<dbReference type="Gene3D" id="1.20.1080.10">
    <property type="entry name" value="Glycerol uptake facilitator protein"/>
    <property type="match status" value="1"/>
</dbReference>
<feature type="transmembrane region" description="Helical" evidence="5">
    <location>
        <begin position="245"/>
        <end position="266"/>
    </location>
</feature>
<keyword evidence="7" id="KW-1185">Reference proteome</keyword>
<evidence type="ECO:0000256" key="3">
    <source>
        <dbReference type="ARBA" id="ARBA00022989"/>
    </source>
</evidence>
<dbReference type="AlphaFoldDB" id="A0AAE3SEG8"/>
<evidence type="ECO:0000256" key="1">
    <source>
        <dbReference type="ARBA" id="ARBA00004141"/>
    </source>
</evidence>
<dbReference type="InterPro" id="IPR011385">
    <property type="entry name" value="Site-sp_rcmbase"/>
</dbReference>
<evidence type="ECO:0000256" key="4">
    <source>
        <dbReference type="ARBA" id="ARBA00023136"/>
    </source>
</evidence>
<name>A0AAE3SEG8_9BACT</name>
<evidence type="ECO:0000256" key="5">
    <source>
        <dbReference type="SAM" id="Phobius"/>
    </source>
</evidence>
<evidence type="ECO:0000313" key="7">
    <source>
        <dbReference type="Proteomes" id="UP001209229"/>
    </source>
</evidence>
<proteinExistence type="predicted"/>
<protein>
    <submittedName>
        <fullName evidence="6">Site-specific recombinase</fullName>
    </submittedName>
</protein>
<dbReference type="InterPro" id="IPR023271">
    <property type="entry name" value="Aquaporin-like"/>
</dbReference>
<feature type="transmembrane region" description="Helical" evidence="5">
    <location>
        <begin position="382"/>
        <end position="409"/>
    </location>
</feature>
<organism evidence="6 7">
    <name type="scientific">Plebeiibacterium sediminum</name>
    <dbReference type="NCBI Taxonomy" id="2992112"/>
    <lineage>
        <taxon>Bacteria</taxon>
        <taxon>Pseudomonadati</taxon>
        <taxon>Bacteroidota</taxon>
        <taxon>Bacteroidia</taxon>
        <taxon>Marinilabiliales</taxon>
        <taxon>Marinilabiliaceae</taxon>
        <taxon>Plebeiibacterium</taxon>
    </lineage>
</organism>
<comment type="caution">
    <text evidence="6">The sequence shown here is derived from an EMBL/GenBank/DDBJ whole genome shotgun (WGS) entry which is preliminary data.</text>
</comment>
<feature type="transmembrane region" description="Helical" evidence="5">
    <location>
        <begin position="494"/>
        <end position="522"/>
    </location>
</feature>
<reference evidence="6" key="1">
    <citation type="submission" date="2022-10" db="EMBL/GenBank/DDBJ databases">
        <authorList>
            <person name="Yu W.X."/>
        </authorList>
    </citation>
    <scope>NUCLEOTIDE SEQUENCE</scope>
    <source>
        <strain evidence="6">AAT</strain>
    </source>
</reference>
<evidence type="ECO:0000256" key="2">
    <source>
        <dbReference type="ARBA" id="ARBA00022692"/>
    </source>
</evidence>
<keyword evidence="2 5" id="KW-0812">Transmembrane</keyword>
<dbReference type="EMBL" id="JAPDPJ010000009">
    <property type="protein sequence ID" value="MCW3786002.1"/>
    <property type="molecule type" value="Genomic_DNA"/>
</dbReference>
<feature type="transmembrane region" description="Helical" evidence="5">
    <location>
        <begin position="272"/>
        <end position="292"/>
    </location>
</feature>
<dbReference type="GO" id="GO:0016020">
    <property type="term" value="C:membrane"/>
    <property type="evidence" value="ECO:0007669"/>
    <property type="project" value="UniProtKB-SubCell"/>
</dbReference>